<evidence type="ECO:0000256" key="6">
    <source>
        <dbReference type="ARBA" id="ARBA00022723"/>
    </source>
</evidence>
<dbReference type="Pfam" id="PF11799">
    <property type="entry name" value="IMS_C"/>
    <property type="match status" value="1"/>
</dbReference>
<dbReference type="Proteomes" id="UP000050969">
    <property type="component" value="Unassembled WGS sequence"/>
</dbReference>
<organism evidence="15 16">
    <name type="scientific">Lacticaseibacillus saniviri JCM 17471 = DSM 24301</name>
    <dbReference type="NCBI Taxonomy" id="1293598"/>
    <lineage>
        <taxon>Bacteria</taxon>
        <taxon>Bacillati</taxon>
        <taxon>Bacillota</taxon>
        <taxon>Bacilli</taxon>
        <taxon>Lactobacillales</taxon>
        <taxon>Lactobacillaceae</taxon>
        <taxon>Lacticaseibacillus</taxon>
    </lineage>
</organism>
<evidence type="ECO:0000313" key="16">
    <source>
        <dbReference type="Proteomes" id="UP000050969"/>
    </source>
</evidence>
<dbReference type="NCBIfam" id="NF002677">
    <property type="entry name" value="PRK02406.1"/>
    <property type="match status" value="1"/>
</dbReference>
<keyword evidence="11 13" id="KW-0234">DNA repair</keyword>
<keyword evidence="7 13" id="KW-0227">DNA damage</keyword>
<evidence type="ECO:0000256" key="5">
    <source>
        <dbReference type="ARBA" id="ARBA00022705"/>
    </source>
</evidence>
<dbReference type="PANTHER" id="PTHR11076:SF33">
    <property type="entry name" value="DNA POLYMERASE KAPPA"/>
    <property type="match status" value="1"/>
</dbReference>
<dbReference type="GO" id="GO:0042276">
    <property type="term" value="P:error-prone translesion synthesis"/>
    <property type="evidence" value="ECO:0007669"/>
    <property type="project" value="TreeGrafter"/>
</dbReference>
<protein>
    <recommendedName>
        <fullName evidence="13">DNA polymerase IV</fullName>
        <shortName evidence="13">Pol IV</shortName>
        <ecNumber evidence="13">2.7.7.7</ecNumber>
    </recommendedName>
</protein>
<keyword evidence="13" id="KW-0963">Cytoplasm</keyword>
<dbReference type="Pfam" id="PF00817">
    <property type="entry name" value="IMS"/>
    <property type="match status" value="1"/>
</dbReference>
<dbReference type="SUPFAM" id="SSF56672">
    <property type="entry name" value="DNA/RNA polymerases"/>
    <property type="match status" value="1"/>
</dbReference>
<proteinExistence type="inferred from homology"/>
<dbReference type="CDD" id="cd03586">
    <property type="entry name" value="PolY_Pol_IV_kappa"/>
    <property type="match status" value="1"/>
</dbReference>
<evidence type="ECO:0000256" key="4">
    <source>
        <dbReference type="ARBA" id="ARBA00022695"/>
    </source>
</evidence>
<dbReference type="GO" id="GO:0000287">
    <property type="term" value="F:magnesium ion binding"/>
    <property type="evidence" value="ECO:0007669"/>
    <property type="project" value="UniProtKB-UniRule"/>
</dbReference>
<evidence type="ECO:0000256" key="12">
    <source>
        <dbReference type="ARBA" id="ARBA00049244"/>
    </source>
</evidence>
<sequence length="372" mass="41824">MSHLALFDLPLPNDTSRKIIHVDMDAFYASIEERDHPAYKSKALVIAHDPRQTGSKGVITTANYIARQYGVNSAMPSNQALKLIPKQLLVFKDPDFTKYRAVSAQIHTIFHQVTDLVEPVAFDEAYLDVTANHHFSSTIQLALWLQQQISAQTHLTSSIGISYNKFLAKQASDYNKPAGRTVVMPEQALLFLDQLPIGQFRGVGKKTLPKLTDLGVTDGKTLRQLNQQTLIDLFGKMGFLLYQHARGVDNRPVAVRDAKSIGKERTYGAVLTTEEQVQNQLQFLANLVATALQKGQKHGKTVVLKVRDRDFETHTKRVTMDHYIQDEATILAAAQELWQQEKPSELLIRLLGITVTNLDPIQYENIDLNLNQ</sequence>
<comment type="subunit">
    <text evidence="13">Monomer.</text>
</comment>
<dbReference type="HAMAP" id="MF_01113">
    <property type="entry name" value="DNApol_IV"/>
    <property type="match status" value="1"/>
</dbReference>
<reference evidence="15 16" key="1">
    <citation type="journal article" date="2015" name="Genome Announc.">
        <title>Expanding the biotechnology potential of lactobacilli through comparative genomics of 213 strains and associated genera.</title>
        <authorList>
            <person name="Sun Z."/>
            <person name="Harris H.M."/>
            <person name="McCann A."/>
            <person name="Guo C."/>
            <person name="Argimon S."/>
            <person name="Zhang W."/>
            <person name="Yang X."/>
            <person name="Jeffery I.B."/>
            <person name="Cooney J.C."/>
            <person name="Kagawa T.F."/>
            <person name="Liu W."/>
            <person name="Song Y."/>
            <person name="Salvetti E."/>
            <person name="Wrobel A."/>
            <person name="Rasinkangas P."/>
            <person name="Parkhill J."/>
            <person name="Rea M.C."/>
            <person name="O'Sullivan O."/>
            <person name="Ritari J."/>
            <person name="Douillard F.P."/>
            <person name="Paul Ross R."/>
            <person name="Yang R."/>
            <person name="Briner A.E."/>
            <person name="Felis G.E."/>
            <person name="de Vos W.M."/>
            <person name="Barrangou R."/>
            <person name="Klaenhammer T.R."/>
            <person name="Caufield P.W."/>
            <person name="Cui Y."/>
            <person name="Zhang H."/>
            <person name="O'Toole P.W."/>
        </authorList>
    </citation>
    <scope>NUCLEOTIDE SEQUENCE [LARGE SCALE GENOMIC DNA]</scope>
    <source>
        <strain evidence="15 16">DSM 24301</strain>
    </source>
</reference>
<dbReference type="InterPro" id="IPR043502">
    <property type="entry name" value="DNA/RNA_pol_sf"/>
</dbReference>
<accession>A0A0R2MX57</accession>
<feature type="site" description="Substrate discrimination" evidence="13">
    <location>
        <position position="28"/>
    </location>
</feature>
<evidence type="ECO:0000313" key="15">
    <source>
        <dbReference type="EMBL" id="KRO17972.1"/>
    </source>
</evidence>
<dbReference type="PATRIC" id="fig|1293598.4.peg.1841"/>
<dbReference type="EMBL" id="JQCE01000006">
    <property type="protein sequence ID" value="KRO17972.1"/>
    <property type="molecule type" value="Genomic_DNA"/>
</dbReference>
<keyword evidence="2 13" id="KW-0515">Mutator protein</keyword>
<keyword evidence="9 13" id="KW-0239">DNA-directed DNA polymerase</keyword>
<keyword evidence="6 13" id="KW-0479">Metal-binding</keyword>
<comment type="cofactor">
    <cofactor evidence="13">
        <name>Mg(2+)</name>
        <dbReference type="ChEBI" id="CHEBI:18420"/>
    </cofactor>
    <text evidence="13">Binds 2 magnesium ions per subunit.</text>
</comment>
<dbReference type="Gene3D" id="3.30.70.270">
    <property type="match status" value="1"/>
</dbReference>
<dbReference type="SUPFAM" id="SSF100879">
    <property type="entry name" value="Lesion bypass DNA polymerase (Y-family), little finger domain"/>
    <property type="match status" value="1"/>
</dbReference>
<dbReference type="GO" id="GO:0009432">
    <property type="term" value="P:SOS response"/>
    <property type="evidence" value="ECO:0007669"/>
    <property type="project" value="TreeGrafter"/>
</dbReference>
<dbReference type="FunFam" id="3.30.1490.100:FF:000004">
    <property type="entry name" value="DNA polymerase IV"/>
    <property type="match status" value="1"/>
</dbReference>
<comment type="subcellular location">
    <subcellularLocation>
        <location evidence="13">Cytoplasm</location>
    </subcellularLocation>
</comment>
<dbReference type="PROSITE" id="PS50173">
    <property type="entry name" value="UMUC"/>
    <property type="match status" value="1"/>
</dbReference>
<dbReference type="EC" id="2.7.7.7" evidence="13"/>
<evidence type="ECO:0000256" key="13">
    <source>
        <dbReference type="HAMAP-Rule" id="MF_01113"/>
    </source>
</evidence>
<dbReference type="Gene3D" id="3.30.1490.100">
    <property type="entry name" value="DNA polymerase, Y-family, little finger domain"/>
    <property type="match status" value="1"/>
</dbReference>
<comment type="similarity">
    <text evidence="1 13">Belongs to the DNA polymerase type-Y family.</text>
</comment>
<keyword evidence="3 13" id="KW-0808">Transferase</keyword>
<dbReference type="InterPro" id="IPR043128">
    <property type="entry name" value="Rev_trsase/Diguanyl_cyclase"/>
</dbReference>
<evidence type="ECO:0000256" key="9">
    <source>
        <dbReference type="ARBA" id="ARBA00022932"/>
    </source>
</evidence>
<feature type="binding site" evidence="13">
    <location>
        <position position="123"/>
    </location>
    <ligand>
        <name>Mg(2+)</name>
        <dbReference type="ChEBI" id="CHEBI:18420"/>
    </ligand>
</feature>
<evidence type="ECO:0000256" key="2">
    <source>
        <dbReference type="ARBA" id="ARBA00022457"/>
    </source>
</evidence>
<feature type="domain" description="UmuC" evidence="14">
    <location>
        <begin position="19"/>
        <end position="204"/>
    </location>
</feature>
<evidence type="ECO:0000256" key="1">
    <source>
        <dbReference type="ARBA" id="ARBA00010945"/>
    </source>
</evidence>
<gene>
    <name evidence="13" type="primary">dinB</name>
    <name evidence="15" type="ORF">IV56_GL001767</name>
</gene>
<keyword evidence="16" id="KW-1185">Reference proteome</keyword>
<dbReference type="InterPro" id="IPR036775">
    <property type="entry name" value="DNA_pol_Y-fam_lit_finger_sf"/>
</dbReference>
<evidence type="ECO:0000256" key="8">
    <source>
        <dbReference type="ARBA" id="ARBA00022842"/>
    </source>
</evidence>
<keyword evidence="8 13" id="KW-0460">Magnesium</keyword>
<comment type="caution">
    <text evidence="15">The sequence shown here is derived from an EMBL/GenBank/DDBJ whole genome shotgun (WGS) entry which is preliminary data.</text>
</comment>
<dbReference type="InterPro" id="IPR022880">
    <property type="entry name" value="DNApol_IV"/>
</dbReference>
<dbReference type="PANTHER" id="PTHR11076">
    <property type="entry name" value="DNA REPAIR POLYMERASE UMUC / TRANSFERASE FAMILY MEMBER"/>
    <property type="match status" value="1"/>
</dbReference>
<evidence type="ECO:0000256" key="10">
    <source>
        <dbReference type="ARBA" id="ARBA00023125"/>
    </source>
</evidence>
<dbReference type="GO" id="GO:0003887">
    <property type="term" value="F:DNA-directed DNA polymerase activity"/>
    <property type="evidence" value="ECO:0007669"/>
    <property type="project" value="UniProtKB-UniRule"/>
</dbReference>
<dbReference type="AlphaFoldDB" id="A0A0R2MX57"/>
<keyword evidence="5 13" id="KW-0235">DNA replication</keyword>
<evidence type="ECO:0000256" key="11">
    <source>
        <dbReference type="ARBA" id="ARBA00023204"/>
    </source>
</evidence>
<keyword evidence="10 13" id="KW-0238">DNA-binding</keyword>
<dbReference type="GO" id="GO:0006261">
    <property type="term" value="P:DNA-templated DNA replication"/>
    <property type="evidence" value="ECO:0007669"/>
    <property type="project" value="UniProtKB-UniRule"/>
</dbReference>
<dbReference type="STRING" id="1293598.IV56_GL001767"/>
<comment type="catalytic activity">
    <reaction evidence="12 13">
        <text>DNA(n) + a 2'-deoxyribonucleoside 5'-triphosphate = DNA(n+1) + diphosphate</text>
        <dbReference type="Rhea" id="RHEA:22508"/>
        <dbReference type="Rhea" id="RHEA-COMP:17339"/>
        <dbReference type="Rhea" id="RHEA-COMP:17340"/>
        <dbReference type="ChEBI" id="CHEBI:33019"/>
        <dbReference type="ChEBI" id="CHEBI:61560"/>
        <dbReference type="ChEBI" id="CHEBI:173112"/>
        <dbReference type="EC" id="2.7.7.7"/>
    </reaction>
</comment>
<dbReference type="InterPro" id="IPR050116">
    <property type="entry name" value="DNA_polymerase-Y"/>
</dbReference>
<evidence type="ECO:0000259" key="14">
    <source>
        <dbReference type="PROSITE" id="PS50173"/>
    </source>
</evidence>
<feature type="active site" evidence="13">
    <location>
        <position position="124"/>
    </location>
</feature>
<dbReference type="InterPro" id="IPR017961">
    <property type="entry name" value="DNA_pol_Y-fam_little_finger"/>
</dbReference>
<comment type="function">
    <text evidence="13">Poorly processive, error-prone DNA polymerase involved in untargeted mutagenesis. Copies undamaged DNA at stalled replication forks, which arise in vivo from mismatched or misaligned primer ends. These misaligned primers can be extended by PolIV. Exhibits no 3'-5' exonuclease (proofreading) activity. May be involved in translesional synthesis, in conjunction with the beta clamp from PolIII.</text>
</comment>
<keyword evidence="4 13" id="KW-0548">Nucleotidyltransferase</keyword>
<evidence type="ECO:0000256" key="3">
    <source>
        <dbReference type="ARBA" id="ARBA00022679"/>
    </source>
</evidence>
<name>A0A0R2MX57_9LACO</name>
<feature type="binding site" evidence="13">
    <location>
        <position position="23"/>
    </location>
    <ligand>
        <name>Mg(2+)</name>
        <dbReference type="ChEBI" id="CHEBI:18420"/>
    </ligand>
</feature>
<dbReference type="GO" id="GO:0005829">
    <property type="term" value="C:cytosol"/>
    <property type="evidence" value="ECO:0007669"/>
    <property type="project" value="TreeGrafter"/>
</dbReference>
<dbReference type="GO" id="GO:0006281">
    <property type="term" value="P:DNA repair"/>
    <property type="evidence" value="ECO:0007669"/>
    <property type="project" value="UniProtKB-UniRule"/>
</dbReference>
<dbReference type="Gene3D" id="1.10.150.20">
    <property type="entry name" value="5' to 3' exonuclease, C-terminal subdomain"/>
    <property type="match status" value="1"/>
</dbReference>
<dbReference type="InterPro" id="IPR001126">
    <property type="entry name" value="UmuC"/>
</dbReference>
<evidence type="ECO:0000256" key="7">
    <source>
        <dbReference type="ARBA" id="ARBA00022763"/>
    </source>
</evidence>
<dbReference type="Gene3D" id="3.40.1170.60">
    <property type="match status" value="1"/>
</dbReference>
<dbReference type="GO" id="GO:0003684">
    <property type="term" value="F:damaged DNA binding"/>
    <property type="evidence" value="ECO:0007669"/>
    <property type="project" value="InterPro"/>
</dbReference>